<evidence type="ECO:0000256" key="7">
    <source>
        <dbReference type="ARBA" id="ARBA00023136"/>
    </source>
</evidence>
<evidence type="ECO:0000256" key="6">
    <source>
        <dbReference type="ARBA" id="ARBA00023065"/>
    </source>
</evidence>
<feature type="transmembrane region" description="Helical" evidence="8">
    <location>
        <begin position="369"/>
        <end position="394"/>
    </location>
</feature>
<reference evidence="10" key="1">
    <citation type="submission" date="2016-11" db="EMBL/GenBank/DDBJ databases">
        <authorList>
            <person name="Jaros S."/>
            <person name="Januszkiewicz K."/>
            <person name="Wedrychowicz H."/>
        </authorList>
    </citation>
    <scope>NUCLEOTIDE SEQUENCE [LARGE SCALE GENOMIC DNA]</scope>
    <source>
        <strain evidence="10">Y48</strain>
    </source>
</reference>
<feature type="transmembrane region" description="Helical" evidence="8">
    <location>
        <begin position="227"/>
        <end position="243"/>
    </location>
</feature>
<organism evidence="10 11">
    <name type="scientific">Nocardia mangyaensis</name>
    <dbReference type="NCBI Taxonomy" id="2213200"/>
    <lineage>
        <taxon>Bacteria</taxon>
        <taxon>Bacillati</taxon>
        <taxon>Actinomycetota</taxon>
        <taxon>Actinomycetes</taxon>
        <taxon>Mycobacteriales</taxon>
        <taxon>Nocardiaceae</taxon>
        <taxon>Nocardia</taxon>
    </lineage>
</organism>
<keyword evidence="7 8" id="KW-0472">Membrane</keyword>
<evidence type="ECO:0000256" key="5">
    <source>
        <dbReference type="ARBA" id="ARBA00022989"/>
    </source>
</evidence>
<feature type="domain" description="Cation/H+ exchanger transmembrane" evidence="9">
    <location>
        <begin position="14"/>
        <end position="385"/>
    </location>
</feature>
<dbReference type="KEGG" id="nsl:BOX37_10525"/>
<keyword evidence="6" id="KW-0406">Ion transport</keyword>
<dbReference type="OrthoDB" id="4174405at2"/>
<name>A0A1J0VQK8_9NOCA</name>
<feature type="transmembrane region" description="Helical" evidence="8">
    <location>
        <begin position="183"/>
        <end position="207"/>
    </location>
</feature>
<keyword evidence="3" id="KW-0050">Antiport</keyword>
<gene>
    <name evidence="10" type="ORF">BOX37_10525</name>
</gene>
<proteinExistence type="predicted"/>
<evidence type="ECO:0000256" key="1">
    <source>
        <dbReference type="ARBA" id="ARBA00004651"/>
    </source>
</evidence>
<protein>
    <submittedName>
        <fullName evidence="10">Sodium:proton exchanger</fullName>
    </submittedName>
</protein>
<keyword evidence="4 8" id="KW-0812">Transmembrane</keyword>
<evidence type="ECO:0000256" key="8">
    <source>
        <dbReference type="SAM" id="Phobius"/>
    </source>
</evidence>
<feature type="transmembrane region" description="Helical" evidence="8">
    <location>
        <begin position="304"/>
        <end position="324"/>
    </location>
</feature>
<feature type="transmembrane region" description="Helical" evidence="8">
    <location>
        <begin position="278"/>
        <end position="298"/>
    </location>
</feature>
<evidence type="ECO:0000256" key="4">
    <source>
        <dbReference type="ARBA" id="ARBA00022692"/>
    </source>
</evidence>
<sequence length="408" mass="42462">MIEPILAVSTALVVWAMLAGWFERHRITAPMVVVAAGIVIGALGPDTVGEALNASTALHAAEIILAILLFIDSSEVRGRLLGSHPGAALRVLLVATPLSIAAAMLLGAWVFPKAGWALLLVLACVVVPTDFSPAAATLRDDRVPAKVRDVLNIEAGYKDGLLAPVLFFGIALAAGTAPSGSALGALGAVSWAVGVAIVVGATIGWLLGRGVNAAERRGLMTTQSGRVIVVVAPVLAFAASYGLGGNEFVAPFLCGVVFHHLRRRSAHFVDGHRLIDDVGFLLTAQMWFVFGAAAFLALTGDVSWQLIVFCLAVLTVVRMAPIALSLLGSEFTKTEVLLIGWLGPRGTPSIVFGLLAFNLLPTDDGDDVLSVMVLTVLGSIVLHGAGSPLAAHLLDRRRARRQVKGAGP</sequence>
<evidence type="ECO:0000256" key="3">
    <source>
        <dbReference type="ARBA" id="ARBA00022449"/>
    </source>
</evidence>
<dbReference type="Pfam" id="PF00999">
    <property type="entry name" value="Na_H_Exchanger"/>
    <property type="match status" value="1"/>
</dbReference>
<feature type="transmembrane region" description="Helical" evidence="8">
    <location>
        <begin position="117"/>
        <end position="138"/>
    </location>
</feature>
<feature type="transmembrane region" description="Helical" evidence="8">
    <location>
        <begin position="51"/>
        <end position="71"/>
    </location>
</feature>
<evidence type="ECO:0000256" key="2">
    <source>
        <dbReference type="ARBA" id="ARBA00022448"/>
    </source>
</evidence>
<feature type="transmembrane region" description="Helical" evidence="8">
    <location>
        <begin position="91"/>
        <end position="111"/>
    </location>
</feature>
<comment type="subcellular location">
    <subcellularLocation>
        <location evidence="1">Cell membrane</location>
        <topology evidence="1">Multi-pass membrane protein</topology>
    </subcellularLocation>
</comment>
<evidence type="ECO:0000259" key="9">
    <source>
        <dbReference type="Pfam" id="PF00999"/>
    </source>
</evidence>
<accession>A0A1J0VQK8</accession>
<dbReference type="PANTHER" id="PTHR32507">
    <property type="entry name" value="NA(+)/H(+) ANTIPORTER 1"/>
    <property type="match status" value="1"/>
</dbReference>
<keyword evidence="11" id="KW-1185">Reference proteome</keyword>
<dbReference type="GO" id="GO:0015297">
    <property type="term" value="F:antiporter activity"/>
    <property type="evidence" value="ECO:0007669"/>
    <property type="project" value="UniProtKB-KW"/>
</dbReference>
<dbReference type="Proteomes" id="UP000183810">
    <property type="component" value="Chromosome"/>
</dbReference>
<keyword evidence="2" id="KW-0813">Transport</keyword>
<dbReference type="GO" id="GO:0005886">
    <property type="term" value="C:plasma membrane"/>
    <property type="evidence" value="ECO:0007669"/>
    <property type="project" value="UniProtKB-SubCell"/>
</dbReference>
<dbReference type="GO" id="GO:1902600">
    <property type="term" value="P:proton transmembrane transport"/>
    <property type="evidence" value="ECO:0007669"/>
    <property type="project" value="InterPro"/>
</dbReference>
<dbReference type="EMBL" id="CP018082">
    <property type="protein sequence ID" value="APE34317.1"/>
    <property type="molecule type" value="Genomic_DNA"/>
</dbReference>
<feature type="transmembrane region" description="Helical" evidence="8">
    <location>
        <begin position="6"/>
        <end position="22"/>
    </location>
</feature>
<keyword evidence="5 8" id="KW-1133">Transmembrane helix</keyword>
<dbReference type="RefSeq" id="WP_071927497.1">
    <property type="nucleotide sequence ID" value="NZ_CP018082.1"/>
</dbReference>
<dbReference type="PANTHER" id="PTHR32507:SF8">
    <property type="entry name" value="CNH1P"/>
    <property type="match status" value="1"/>
</dbReference>
<evidence type="ECO:0000313" key="10">
    <source>
        <dbReference type="EMBL" id="APE34317.1"/>
    </source>
</evidence>
<feature type="transmembrane region" description="Helical" evidence="8">
    <location>
        <begin position="159"/>
        <end position="177"/>
    </location>
</feature>
<feature type="transmembrane region" description="Helical" evidence="8">
    <location>
        <begin position="336"/>
        <end position="357"/>
    </location>
</feature>
<feature type="transmembrane region" description="Helical" evidence="8">
    <location>
        <begin position="27"/>
        <end position="45"/>
    </location>
</feature>
<dbReference type="InterPro" id="IPR006153">
    <property type="entry name" value="Cation/H_exchanger_TM"/>
</dbReference>
<evidence type="ECO:0000313" key="11">
    <source>
        <dbReference type="Proteomes" id="UP000183810"/>
    </source>
</evidence>
<dbReference type="AlphaFoldDB" id="A0A1J0VQK8"/>